<evidence type="ECO:0000313" key="2">
    <source>
        <dbReference type="Proteomes" id="UP000326837"/>
    </source>
</evidence>
<name>A0A5K7X7M8_9BACT</name>
<dbReference type="PANTHER" id="PTHR19288">
    <property type="entry name" value="4-NITROPHENYLPHOSPHATASE-RELATED"/>
    <property type="match status" value="1"/>
</dbReference>
<gene>
    <name evidence="1" type="ORF">PLANPX_0085</name>
</gene>
<keyword evidence="2" id="KW-1185">Reference proteome</keyword>
<dbReference type="Gene3D" id="3.40.50.1000">
    <property type="entry name" value="HAD superfamily/HAD-like"/>
    <property type="match status" value="2"/>
</dbReference>
<dbReference type="Proteomes" id="UP000326837">
    <property type="component" value="Chromosome"/>
</dbReference>
<dbReference type="PANTHER" id="PTHR19288:SF46">
    <property type="entry name" value="HALOACID DEHALOGENASE-LIKE HYDROLASE DOMAIN-CONTAINING PROTEIN 2"/>
    <property type="match status" value="1"/>
</dbReference>
<dbReference type="Pfam" id="PF13344">
    <property type="entry name" value="Hydrolase_6"/>
    <property type="match status" value="1"/>
</dbReference>
<sequence length="257" mass="28234">MDGTIYLGRTLFKETIPFLAQLRDLGIGYTFVTNNSSKSRAGYVQHLHEMGIAAPPDSVVTSAHATIHHIQKTLPEAKRLFVLTTEQALEDWRLGGFEIVDDAPDAVVVSFDYQLTYERLCRTAYWLSKGVPYFATHPDRICPTDQPTVLPDCGAFCALLESATGRKPDAVPGKPSPEMIQEVMDRHGLQPSETAMIGDRLYTDVRMARDAGTLAILTLTGEANAAEAMSLPEAHRPDLIVSDLDDLSRQFCAARGV</sequence>
<protein>
    <recommendedName>
        <fullName evidence="3">4-nitrophenylphosphatase</fullName>
    </recommendedName>
</protein>
<dbReference type="InterPro" id="IPR023214">
    <property type="entry name" value="HAD_sf"/>
</dbReference>
<dbReference type="AlphaFoldDB" id="A0A5K7X7M8"/>
<dbReference type="EMBL" id="AP021861">
    <property type="protein sequence ID" value="BBO30473.1"/>
    <property type="molecule type" value="Genomic_DNA"/>
</dbReference>
<evidence type="ECO:0008006" key="3">
    <source>
        <dbReference type="Google" id="ProtNLM"/>
    </source>
</evidence>
<dbReference type="InterPro" id="IPR036412">
    <property type="entry name" value="HAD-like_sf"/>
</dbReference>
<organism evidence="1 2">
    <name type="scientific">Lacipirellula parvula</name>
    <dbReference type="NCBI Taxonomy" id="2650471"/>
    <lineage>
        <taxon>Bacteria</taxon>
        <taxon>Pseudomonadati</taxon>
        <taxon>Planctomycetota</taxon>
        <taxon>Planctomycetia</taxon>
        <taxon>Pirellulales</taxon>
        <taxon>Lacipirellulaceae</taxon>
        <taxon>Lacipirellula</taxon>
    </lineage>
</organism>
<accession>A0A5K7X7M8</accession>
<reference evidence="2" key="1">
    <citation type="submission" date="2019-10" db="EMBL/GenBank/DDBJ databases">
        <title>Lacipirellula parvula gen. nov., sp. nov., representing a lineage of planctomycetes widespread in freshwater anoxic habitats, and description of the family Lacipirellulaceae.</title>
        <authorList>
            <person name="Dedysh S.N."/>
            <person name="Kulichevskaya I.S."/>
            <person name="Beletsky A.V."/>
            <person name="Rakitin A.L."/>
            <person name="Mardanov A.V."/>
            <person name="Ivanova A.A."/>
            <person name="Saltykova V.X."/>
            <person name="Rijpstra W.I.C."/>
            <person name="Sinninghe Damste J.S."/>
            <person name="Ravin N.V."/>
        </authorList>
    </citation>
    <scope>NUCLEOTIDE SEQUENCE [LARGE SCALE GENOMIC DNA]</scope>
    <source>
        <strain evidence="2">PX69</strain>
    </source>
</reference>
<evidence type="ECO:0000313" key="1">
    <source>
        <dbReference type="EMBL" id="BBO30473.1"/>
    </source>
</evidence>
<dbReference type="SUPFAM" id="SSF56784">
    <property type="entry name" value="HAD-like"/>
    <property type="match status" value="1"/>
</dbReference>
<dbReference type="InterPro" id="IPR006357">
    <property type="entry name" value="HAD-SF_hydro_IIA"/>
</dbReference>
<dbReference type="GO" id="GO:0005737">
    <property type="term" value="C:cytoplasm"/>
    <property type="evidence" value="ECO:0007669"/>
    <property type="project" value="TreeGrafter"/>
</dbReference>
<proteinExistence type="predicted"/>
<dbReference type="KEGG" id="lpav:PLANPX_0085"/>
<dbReference type="NCBIfam" id="TIGR01460">
    <property type="entry name" value="HAD-SF-IIA"/>
    <property type="match status" value="1"/>
</dbReference>
<dbReference type="GO" id="GO:0016791">
    <property type="term" value="F:phosphatase activity"/>
    <property type="evidence" value="ECO:0007669"/>
    <property type="project" value="TreeGrafter"/>
</dbReference>
<dbReference type="Pfam" id="PF13242">
    <property type="entry name" value="Hydrolase_like"/>
    <property type="match status" value="1"/>
</dbReference>